<dbReference type="PANTHER" id="PTHR34819">
    <property type="entry name" value="LARGE CYSTEINE-RICH PERIPLASMIC PROTEIN OMCB"/>
    <property type="match status" value="1"/>
</dbReference>
<evidence type="ECO:0000313" key="1">
    <source>
        <dbReference type="EMBL" id="MBD2868764.1"/>
    </source>
</evidence>
<dbReference type="AlphaFoldDB" id="A0A927CJP0"/>
<dbReference type="EMBL" id="JACXIY010000012">
    <property type="protein sequence ID" value="MBD2868764.1"/>
    <property type="molecule type" value="Genomic_DNA"/>
</dbReference>
<accession>A0A927CJP0</accession>
<dbReference type="NCBIfam" id="TIGR01451">
    <property type="entry name" value="B_ant_repeat"/>
    <property type="match status" value="2"/>
</dbReference>
<proteinExistence type="predicted"/>
<evidence type="ECO:0000313" key="2">
    <source>
        <dbReference type="Proteomes" id="UP000632125"/>
    </source>
</evidence>
<protein>
    <submittedName>
        <fullName evidence="1">DUF11 domain-containing protein</fullName>
    </submittedName>
</protein>
<dbReference type="InterPro" id="IPR051172">
    <property type="entry name" value="Chlamydia_OmcB"/>
</dbReference>
<dbReference type="InterPro" id="IPR047589">
    <property type="entry name" value="DUF11_rpt"/>
</dbReference>
<keyword evidence="2" id="KW-1185">Reference proteome</keyword>
<gene>
    <name evidence="1" type="ORF">IDH41_09250</name>
</gene>
<dbReference type="Proteomes" id="UP000632125">
    <property type="component" value="Unassembled WGS sequence"/>
</dbReference>
<comment type="caution">
    <text evidence="1">The sequence shown here is derived from an EMBL/GenBank/DDBJ whole genome shotgun (WGS) entry which is preliminary data.</text>
</comment>
<sequence>MSADRYGNQLVNQSHIKYDAGSLRYTTYSNTVGIPIVGAIVTLEKETAESQASPGVPVQYAVSVRNAGNLAADVVLYDELPSEMAFVPNSIRRDGVPVPGGSLEEGLPLGSVGAGESVRVVFQLVLAPSAAAENRETVGNRMKADVSFTTSSGRPVKETVYSNTVVLPIAWGEKPVLYAKLSADVSKAAPGDRIRYTLLVGNDGKEPARVQLIDFIPMGTLYVPNSLRVEGQWVRAGVHPEDGYPLGRLAPGESVVVEWYVSVPVVGVESPGQIVANAAGLRGEYADYESGRPAWQPFESNKVFVELWFPVIDAKAKANPKTAVPEETLEFVSVVGNSGNLAASIAADRLVAAPLLLVPGSLRADGAPVPEPGRGEPFRFGELAPSAALRLTFQAIVSPLATTRSIRGHLAFQYAYRLNGRVYSGEASTNPYAVAIVYDDE</sequence>
<dbReference type="RefSeq" id="WP_190860325.1">
    <property type="nucleotide sequence ID" value="NZ_JACXIY010000012.1"/>
</dbReference>
<name>A0A927CJP0_9BACL</name>
<dbReference type="PANTHER" id="PTHR34819:SF3">
    <property type="entry name" value="CELL SURFACE PROTEIN"/>
    <property type="match status" value="1"/>
</dbReference>
<organism evidence="1 2">
    <name type="scientific">Paenibacillus arenilitoris</name>
    <dbReference type="NCBI Taxonomy" id="2772299"/>
    <lineage>
        <taxon>Bacteria</taxon>
        <taxon>Bacillati</taxon>
        <taxon>Bacillota</taxon>
        <taxon>Bacilli</taxon>
        <taxon>Bacillales</taxon>
        <taxon>Paenibacillaceae</taxon>
        <taxon>Paenibacillus</taxon>
    </lineage>
</organism>
<reference evidence="1" key="1">
    <citation type="submission" date="2020-09" db="EMBL/GenBank/DDBJ databases">
        <title>A novel bacterium of genus Paenibacillus, isolated from South China Sea.</title>
        <authorList>
            <person name="Huang H."/>
            <person name="Mo K."/>
            <person name="Hu Y."/>
        </authorList>
    </citation>
    <scope>NUCLEOTIDE SEQUENCE</scope>
    <source>
        <strain evidence="1">IB182493</strain>
    </source>
</reference>